<evidence type="ECO:0000256" key="1">
    <source>
        <dbReference type="ARBA" id="ARBA00008467"/>
    </source>
</evidence>
<dbReference type="PANTHER" id="PTHR11712">
    <property type="entry name" value="POLYKETIDE SYNTHASE-RELATED"/>
    <property type="match status" value="1"/>
</dbReference>
<accession>A0A6I1I6P9</accession>
<dbReference type="GO" id="GO:0004315">
    <property type="term" value="F:3-oxoacyl-[acyl-carrier-protein] synthase activity"/>
    <property type="evidence" value="ECO:0007669"/>
    <property type="project" value="TreeGrafter"/>
</dbReference>
<evidence type="ECO:0000256" key="2">
    <source>
        <dbReference type="ARBA" id="ARBA00022679"/>
    </source>
</evidence>
<dbReference type="EMBL" id="WFLI01000002">
    <property type="protein sequence ID" value="KAB8066684.1"/>
    <property type="molecule type" value="Genomic_DNA"/>
</dbReference>
<dbReference type="SUPFAM" id="SSF53901">
    <property type="entry name" value="Thiolase-like"/>
    <property type="match status" value="2"/>
</dbReference>
<comment type="similarity">
    <text evidence="1 3">Belongs to the thiolase-like superfamily. Beta-ketoacyl-ACP synthases family.</text>
</comment>
<reference evidence="5 6" key="1">
    <citation type="submission" date="2019-10" db="EMBL/GenBank/DDBJ databases">
        <title>Three novel species isolated from a subtropical stream in China.</title>
        <authorList>
            <person name="Lu H."/>
        </authorList>
    </citation>
    <scope>NUCLEOTIDE SEQUENCE [LARGE SCALE GENOMIC DNA]</scope>
    <source>
        <strain evidence="5 6">FT13W</strain>
    </source>
</reference>
<evidence type="ECO:0000259" key="4">
    <source>
        <dbReference type="PROSITE" id="PS52004"/>
    </source>
</evidence>
<dbReference type="PROSITE" id="PS52004">
    <property type="entry name" value="KS3_2"/>
    <property type="match status" value="1"/>
</dbReference>
<dbReference type="Proteomes" id="UP000468717">
    <property type="component" value="Unassembled WGS sequence"/>
</dbReference>
<evidence type="ECO:0000313" key="6">
    <source>
        <dbReference type="Proteomes" id="UP000468717"/>
    </source>
</evidence>
<dbReference type="Gene3D" id="3.40.47.10">
    <property type="match status" value="1"/>
</dbReference>
<evidence type="ECO:0000313" key="5">
    <source>
        <dbReference type="EMBL" id="KAB8066684.1"/>
    </source>
</evidence>
<dbReference type="InterPro" id="IPR020841">
    <property type="entry name" value="PKS_Beta-ketoAc_synthase_dom"/>
</dbReference>
<dbReference type="NCBIfam" id="NF006618">
    <property type="entry name" value="PRK09185.1"/>
    <property type="match status" value="1"/>
</dbReference>
<sequence>MTVYLNDCGIVCALGASREEVRARLFAADSGVLPTDRHTPGRVLPLGVVDAVLPPVAGHGVAARSRNNQMALAALAQIRPAVEQAIARYGAHRVAVVIGTSTSGIAETQDAIRQQVAGDGLPDAFHYGQQEMASPALMLAEELGIDGPAMVHSSACSSSAKAMASAARLIRMGLCDAVLTGGVDTLCGFTVAGFSALASVSERRCNPLGASRDGINIGEGAALFLMTAQPAAVALRGWGESSDGHHMSAPDPEGGGARLAIAQALARAGIAASQVDYVNLHGTATPQNDAMEARVVSELFGGTVMASSTKPLTGHALGAAAAIEAALCWLAMQDDNAEGLLPPHLWDGVADTALPSLRLALPGARLGRPLDWALSNSFAFGGSNAALLFRRGT</sequence>
<dbReference type="InterPro" id="IPR016039">
    <property type="entry name" value="Thiolase-like"/>
</dbReference>
<name>A0A6I1I6P9_9BURK</name>
<protein>
    <submittedName>
        <fullName evidence="5">Beta-ketoacyl-ACP synthase</fullName>
    </submittedName>
</protein>
<dbReference type="InterPro" id="IPR014030">
    <property type="entry name" value="Ketoacyl_synth_N"/>
</dbReference>
<dbReference type="InterPro" id="IPR000794">
    <property type="entry name" value="Beta-ketoacyl_synthase"/>
</dbReference>
<feature type="domain" description="Ketosynthase family 3 (KS3)" evidence="4">
    <location>
        <begin position="1"/>
        <end position="391"/>
    </location>
</feature>
<proteinExistence type="inferred from homology"/>
<dbReference type="SMART" id="SM00825">
    <property type="entry name" value="PKS_KS"/>
    <property type="match status" value="1"/>
</dbReference>
<evidence type="ECO:0000256" key="3">
    <source>
        <dbReference type="RuleBase" id="RU003694"/>
    </source>
</evidence>
<dbReference type="GO" id="GO:0005829">
    <property type="term" value="C:cytosol"/>
    <property type="evidence" value="ECO:0007669"/>
    <property type="project" value="TreeGrafter"/>
</dbReference>
<dbReference type="Pfam" id="PF02801">
    <property type="entry name" value="Ketoacyl-synt_C"/>
    <property type="match status" value="1"/>
</dbReference>
<dbReference type="GO" id="GO:0006633">
    <property type="term" value="P:fatty acid biosynthetic process"/>
    <property type="evidence" value="ECO:0007669"/>
    <property type="project" value="TreeGrafter"/>
</dbReference>
<dbReference type="PANTHER" id="PTHR11712:SF320">
    <property type="entry name" value="BETA-KETOACYL SYNTHASE"/>
    <property type="match status" value="1"/>
</dbReference>
<keyword evidence="2 3" id="KW-0808">Transferase</keyword>
<keyword evidence="6" id="KW-1185">Reference proteome</keyword>
<organism evidence="5 6">
    <name type="scientific">Janthinobacterium violaceinigrum</name>
    <dbReference type="NCBI Taxonomy" id="2654252"/>
    <lineage>
        <taxon>Bacteria</taxon>
        <taxon>Pseudomonadati</taxon>
        <taxon>Pseudomonadota</taxon>
        <taxon>Betaproteobacteria</taxon>
        <taxon>Burkholderiales</taxon>
        <taxon>Oxalobacteraceae</taxon>
        <taxon>Janthinobacterium</taxon>
    </lineage>
</organism>
<dbReference type="Pfam" id="PF00109">
    <property type="entry name" value="ketoacyl-synt"/>
    <property type="match status" value="1"/>
</dbReference>
<dbReference type="AlphaFoldDB" id="A0A6I1I6P9"/>
<comment type="caution">
    <text evidence="5">The sequence shown here is derived from an EMBL/GenBank/DDBJ whole genome shotgun (WGS) entry which is preliminary data.</text>
</comment>
<dbReference type="InterPro" id="IPR014031">
    <property type="entry name" value="Ketoacyl_synth_C"/>
</dbReference>
<gene>
    <name evidence="5" type="ORF">GCN75_02335</name>
</gene>